<keyword evidence="4" id="KW-1185">Reference proteome</keyword>
<evidence type="ECO:0000256" key="1">
    <source>
        <dbReference type="SAM" id="MobiDB-lite"/>
    </source>
</evidence>
<name>A0AA36IN04_9DINO</name>
<dbReference type="EMBL" id="CAUJNA010001923">
    <property type="protein sequence ID" value="CAJ1389682.1"/>
    <property type="molecule type" value="Genomic_DNA"/>
</dbReference>
<evidence type="ECO:0000313" key="2">
    <source>
        <dbReference type="EMBL" id="CAJ1385739.1"/>
    </source>
</evidence>
<feature type="compositionally biased region" description="Acidic residues" evidence="1">
    <location>
        <begin position="221"/>
        <end position="233"/>
    </location>
</feature>
<proteinExistence type="predicted"/>
<dbReference type="Proteomes" id="UP001178507">
    <property type="component" value="Unassembled WGS sequence"/>
</dbReference>
<comment type="caution">
    <text evidence="3">The sequence shown here is derived from an EMBL/GenBank/DDBJ whole genome shotgun (WGS) entry which is preliminary data.</text>
</comment>
<dbReference type="EMBL" id="CAUJNA010001278">
    <property type="protein sequence ID" value="CAJ1385739.1"/>
    <property type="molecule type" value="Genomic_DNA"/>
</dbReference>
<feature type="region of interest" description="Disordered" evidence="1">
    <location>
        <begin position="203"/>
        <end position="233"/>
    </location>
</feature>
<accession>A0AA36IN04</accession>
<dbReference type="AlphaFoldDB" id="A0AA36IN04"/>
<reference evidence="3" key="1">
    <citation type="submission" date="2023-08" db="EMBL/GenBank/DDBJ databases">
        <authorList>
            <person name="Chen Y."/>
            <person name="Shah S."/>
            <person name="Dougan E. K."/>
            <person name="Thang M."/>
            <person name="Chan C."/>
        </authorList>
    </citation>
    <scope>NUCLEOTIDE SEQUENCE</scope>
</reference>
<evidence type="ECO:0000313" key="3">
    <source>
        <dbReference type="EMBL" id="CAJ1389682.1"/>
    </source>
</evidence>
<sequence>MAPKKVISEAAKARAQTRVKAKAFASAYVGAEAPPAPWVGTTDDYITQMVATEDVLSSVAMSSTETIQNIIPALSDKIAKQTEVLNACQMIVKTRELALQKQQKPQVEKPTKMEKYKGKMVIFVNTPSGQRIKIAVSRAKSLAFFKERVGEKTKEFGSSSSMFKSIAIVKNSKFLNNHPRGMIVNMLEDGCEVDVMWYDDLPDDAFPDGEEMAPNDTDALTSDEESEENIDEQ</sequence>
<evidence type="ECO:0000313" key="4">
    <source>
        <dbReference type="Proteomes" id="UP001178507"/>
    </source>
</evidence>
<gene>
    <name evidence="2" type="ORF">EVOR1521_LOCUS12281</name>
    <name evidence="3" type="ORF">EVOR1521_LOCUS15252</name>
</gene>
<protein>
    <submittedName>
        <fullName evidence="3">Uncharacterized protein</fullName>
    </submittedName>
</protein>
<organism evidence="3 4">
    <name type="scientific">Effrenium voratum</name>
    <dbReference type="NCBI Taxonomy" id="2562239"/>
    <lineage>
        <taxon>Eukaryota</taxon>
        <taxon>Sar</taxon>
        <taxon>Alveolata</taxon>
        <taxon>Dinophyceae</taxon>
        <taxon>Suessiales</taxon>
        <taxon>Symbiodiniaceae</taxon>
        <taxon>Effrenium</taxon>
    </lineage>
</organism>
<feature type="compositionally biased region" description="Acidic residues" evidence="1">
    <location>
        <begin position="203"/>
        <end position="213"/>
    </location>
</feature>